<organism evidence="1">
    <name type="scientific">viral metagenome</name>
    <dbReference type="NCBI Taxonomy" id="1070528"/>
    <lineage>
        <taxon>unclassified sequences</taxon>
        <taxon>metagenomes</taxon>
        <taxon>organismal metagenomes</taxon>
    </lineage>
</organism>
<sequence>MTSNSGVSSGSTSRAIHGIVASSSTGALYSYSVILYKYQLLYNNVMSQLLPYMEYFSKADYDILTSKFTRIEYNRIVLQSNINHYNTDTLINSYDNFISDNDYNDTQFNNYVTATFLILDSLWASVPFQKNFINLKFENDELQTYKKILEDPVLLQDYINKRNIHILPFQATSTFNTQIILKPWFAVYLQRYGAPADGYFHTEYLASIVIELIANGTITEEEFLQG</sequence>
<accession>A0A6C0ETY1</accession>
<dbReference type="EMBL" id="MN738931">
    <property type="protein sequence ID" value="QHT32141.1"/>
    <property type="molecule type" value="Genomic_DNA"/>
</dbReference>
<name>A0A6C0ETY1_9ZZZZ</name>
<dbReference type="AlphaFoldDB" id="A0A6C0ETY1"/>
<reference evidence="1" key="1">
    <citation type="journal article" date="2020" name="Nature">
        <title>Giant virus diversity and host interactions through global metagenomics.</title>
        <authorList>
            <person name="Schulz F."/>
            <person name="Roux S."/>
            <person name="Paez-Espino D."/>
            <person name="Jungbluth S."/>
            <person name="Walsh D.A."/>
            <person name="Denef V.J."/>
            <person name="McMahon K.D."/>
            <person name="Konstantinidis K.T."/>
            <person name="Eloe-Fadrosh E.A."/>
            <person name="Kyrpides N.C."/>
            <person name="Woyke T."/>
        </authorList>
    </citation>
    <scope>NUCLEOTIDE SEQUENCE</scope>
    <source>
        <strain evidence="1">GVMAG-M-3300009159-65</strain>
    </source>
</reference>
<protein>
    <submittedName>
        <fullName evidence="1">Uncharacterized protein</fullName>
    </submittedName>
</protein>
<proteinExistence type="predicted"/>
<evidence type="ECO:0000313" key="1">
    <source>
        <dbReference type="EMBL" id="QHT32141.1"/>
    </source>
</evidence>